<gene>
    <name evidence="8" type="ORF">BIZ92_20160</name>
</gene>
<keyword evidence="3 6" id="KW-0032">Aminotransferase</keyword>
<keyword evidence="4 6" id="KW-0808">Transferase</keyword>
<comment type="caution">
    <text evidence="8">The sequence shown here is derived from an EMBL/GenBank/DDBJ whole genome shotgun (WGS) entry which is preliminary data.</text>
</comment>
<dbReference type="Gene3D" id="3.40.640.10">
    <property type="entry name" value="Type I PLP-dependent aspartate aminotransferase-like (Major domain)"/>
    <property type="match status" value="1"/>
</dbReference>
<dbReference type="PROSITE" id="PS00105">
    <property type="entry name" value="AA_TRANSFER_CLASS_1"/>
    <property type="match status" value="1"/>
</dbReference>
<dbReference type="EC" id="2.6.1.-" evidence="6"/>
<dbReference type="OrthoDB" id="9803354at2"/>
<evidence type="ECO:0000256" key="2">
    <source>
        <dbReference type="ARBA" id="ARBA00007441"/>
    </source>
</evidence>
<evidence type="ECO:0000256" key="3">
    <source>
        <dbReference type="ARBA" id="ARBA00022576"/>
    </source>
</evidence>
<evidence type="ECO:0000256" key="4">
    <source>
        <dbReference type="ARBA" id="ARBA00022679"/>
    </source>
</evidence>
<dbReference type="NCBIfam" id="NF004770">
    <property type="entry name" value="PRK06108.1"/>
    <property type="match status" value="1"/>
</dbReference>
<dbReference type="PANTHER" id="PTHR46383:SF1">
    <property type="entry name" value="ASPARTATE AMINOTRANSFERASE"/>
    <property type="match status" value="1"/>
</dbReference>
<feature type="domain" description="Aminotransferase class I/classII large" evidence="7">
    <location>
        <begin position="41"/>
        <end position="376"/>
    </location>
</feature>
<dbReference type="EMBL" id="MJMN01000004">
    <property type="protein sequence ID" value="OMG91349.1"/>
    <property type="molecule type" value="Genomic_DNA"/>
</dbReference>
<dbReference type="Pfam" id="PF00155">
    <property type="entry name" value="Aminotran_1_2"/>
    <property type="match status" value="1"/>
</dbReference>
<dbReference type="GO" id="GO:0008483">
    <property type="term" value="F:transaminase activity"/>
    <property type="evidence" value="ECO:0007669"/>
    <property type="project" value="UniProtKB-KW"/>
</dbReference>
<evidence type="ECO:0000259" key="7">
    <source>
        <dbReference type="Pfam" id="PF00155"/>
    </source>
</evidence>
<evidence type="ECO:0000256" key="1">
    <source>
        <dbReference type="ARBA" id="ARBA00001933"/>
    </source>
</evidence>
<evidence type="ECO:0000256" key="6">
    <source>
        <dbReference type="RuleBase" id="RU000481"/>
    </source>
</evidence>
<evidence type="ECO:0000313" key="8">
    <source>
        <dbReference type="EMBL" id="OMG91349.1"/>
    </source>
</evidence>
<comment type="similarity">
    <text evidence="2 6">Belongs to the class-I pyridoxal-phosphate-dependent aminotransferase family.</text>
</comment>
<dbReference type="GO" id="GO:0006520">
    <property type="term" value="P:amino acid metabolic process"/>
    <property type="evidence" value="ECO:0007669"/>
    <property type="project" value="InterPro"/>
</dbReference>
<dbReference type="InterPro" id="IPR004839">
    <property type="entry name" value="Aminotransferase_I/II_large"/>
</dbReference>
<dbReference type="InterPro" id="IPR050596">
    <property type="entry name" value="AspAT/PAT-like"/>
</dbReference>
<keyword evidence="5" id="KW-0663">Pyridoxal phosphate</keyword>
<name>A0A1R1JXN4_ALCXX</name>
<protein>
    <recommendedName>
        <fullName evidence="6">Aminotransferase</fullName>
        <ecNumber evidence="6">2.6.1.-</ecNumber>
    </recommendedName>
</protein>
<reference evidence="8 9" key="1">
    <citation type="submission" date="2016-09" db="EMBL/GenBank/DDBJ databases">
        <title>Phylogenomics of Achromobacter.</title>
        <authorList>
            <person name="Jeukens J."/>
            <person name="Freschi L."/>
            <person name="Vincent A.T."/>
            <person name="Emond-Rheault J.-G."/>
            <person name="Kukavica-Ibrulj I."/>
            <person name="Charette S.J."/>
            <person name="Levesque R.C."/>
        </authorList>
    </citation>
    <scope>NUCLEOTIDE SEQUENCE [LARGE SCALE GENOMIC DNA]</scope>
    <source>
        <strain evidence="8 9">AUS488</strain>
    </source>
</reference>
<organism evidence="8 9">
    <name type="scientific">Alcaligenes xylosoxydans xylosoxydans</name>
    <name type="common">Achromobacter xylosoxidans</name>
    <dbReference type="NCBI Taxonomy" id="85698"/>
    <lineage>
        <taxon>Bacteria</taxon>
        <taxon>Pseudomonadati</taxon>
        <taxon>Pseudomonadota</taxon>
        <taxon>Betaproteobacteria</taxon>
        <taxon>Burkholderiales</taxon>
        <taxon>Alcaligenaceae</taxon>
        <taxon>Achromobacter</taxon>
    </lineage>
</organism>
<dbReference type="PANTHER" id="PTHR46383">
    <property type="entry name" value="ASPARTATE AMINOTRANSFERASE"/>
    <property type="match status" value="1"/>
</dbReference>
<sequence>MTIHSQPLHARATVQSLGASPIREVANAAMGRSDVLPFWFGESDQPTAAFIRQAAKDSLDRGETRYAENLGRPYLRQALSDYLSQLHGVEIGVERLAICGSGVSAVMLAAQLLLEPGDRVVAITPLWPNLTEIPAILGARVTRFPLSVNNDRWNLDVEMLLQALTPDTRVLLLNSPNNPTGWTIDEVAIAPILEHCRKHGIWIVCDDVYERLVYDPGAPSAPSFLRHYQPGDRIISVNSFSKAWSMTGWRLGWLVAPPELIGDLAKLIEYNSSCVLDAVQQAGRVALIRGEPEVATLRARLAQTRQVLVDALKGMPQVEVPQAGGAMYVFFRIAGREDSKALARQLVEQVGLGLAPGIAFGPEASTWLRWCHATSVARLRQGTQLLREFLSKSRP</sequence>
<dbReference type="InterPro" id="IPR004838">
    <property type="entry name" value="NHTrfase_class1_PyrdxlP-BS"/>
</dbReference>
<proteinExistence type="inferred from homology"/>
<accession>A0A1R1JXN4</accession>
<dbReference type="AlphaFoldDB" id="A0A1R1JXN4"/>
<comment type="cofactor">
    <cofactor evidence="1 6">
        <name>pyridoxal 5'-phosphate</name>
        <dbReference type="ChEBI" id="CHEBI:597326"/>
    </cofactor>
</comment>
<dbReference type="SUPFAM" id="SSF53383">
    <property type="entry name" value="PLP-dependent transferases"/>
    <property type="match status" value="1"/>
</dbReference>
<dbReference type="InterPro" id="IPR015421">
    <property type="entry name" value="PyrdxlP-dep_Trfase_major"/>
</dbReference>
<dbReference type="InterPro" id="IPR015422">
    <property type="entry name" value="PyrdxlP-dep_Trfase_small"/>
</dbReference>
<dbReference type="InterPro" id="IPR015424">
    <property type="entry name" value="PyrdxlP-dep_Trfase"/>
</dbReference>
<evidence type="ECO:0000256" key="5">
    <source>
        <dbReference type="ARBA" id="ARBA00022898"/>
    </source>
</evidence>
<dbReference type="GO" id="GO:0030170">
    <property type="term" value="F:pyridoxal phosphate binding"/>
    <property type="evidence" value="ECO:0007669"/>
    <property type="project" value="InterPro"/>
</dbReference>
<dbReference type="CDD" id="cd00609">
    <property type="entry name" value="AAT_like"/>
    <property type="match status" value="1"/>
</dbReference>
<dbReference type="RefSeq" id="WP_076409873.1">
    <property type="nucleotide sequence ID" value="NZ_AP028040.1"/>
</dbReference>
<dbReference type="Proteomes" id="UP000187251">
    <property type="component" value="Unassembled WGS sequence"/>
</dbReference>
<dbReference type="Gene3D" id="3.90.1150.10">
    <property type="entry name" value="Aspartate Aminotransferase, domain 1"/>
    <property type="match status" value="1"/>
</dbReference>
<evidence type="ECO:0000313" key="9">
    <source>
        <dbReference type="Proteomes" id="UP000187251"/>
    </source>
</evidence>